<keyword evidence="2" id="KW-1185">Reference proteome</keyword>
<sequence>MSHGRPPPQAQQFYASNAFAHSSSTTNLLPPDESAQPSSRNPFAQLAGPPASSAVRRQQAQAALGAAASTPPTPTSSASLLPSAPAHGRSTSISGKFSLAPDPSLWDPSLRTNDPEPDDYLHNPDPKRDRKYDQGGTIFTARGLSNLGCLLVLACGIVTLFAGYPIISYFKKHPLRTFGGFGFGGTNSTGQVPKIPGNWGLVDLETPDSALTRPSFNDPSKTLTLVFSDEFNTAGRSFYPGDDPYWEAVDLHYWETGNMEWYDPAAVTTNNGALEITLSQKQTHGLDYQGGMVATWNKFCFTGGLLETSVTLPGINNVVGLWPAVWTMGNLGRAGYGASLDGMWPYTYDSCDVGTVANQTVGGLPQPATTNGDPSRGGALSWLAGQRLSRCTCPGESHPGPMHSDGTFVGRSAPEIDVFEAVASDKGYVSQTCQFAPFNEAYKWNQNGNYQITNTSITNLNSYLGGAIQMAVSALTQTAQDCYQLGTGCFSVYGFEYKPGFDDAYITWINNNVTAWTLMESGMGADTAVEIGPRPIPQEPLYIIMNLGMSTSFGAVDTAHLTFPSVMRVDYVRVYQDASQYNIGCDPPDFPTAAYINQYLDAYVNPNLTTWTNDFGQPVPKNTFLKQC</sequence>
<reference evidence="1" key="1">
    <citation type="submission" date="2021-02" db="EMBL/GenBank/DDBJ databases">
        <authorList>
            <consortium name="DOE Joint Genome Institute"/>
            <person name="Ahrendt S."/>
            <person name="Looney B.P."/>
            <person name="Miyauchi S."/>
            <person name="Morin E."/>
            <person name="Drula E."/>
            <person name="Courty P.E."/>
            <person name="Chicoki N."/>
            <person name="Fauchery L."/>
            <person name="Kohler A."/>
            <person name="Kuo A."/>
            <person name="Labutti K."/>
            <person name="Pangilinan J."/>
            <person name="Lipzen A."/>
            <person name="Riley R."/>
            <person name="Andreopoulos W."/>
            <person name="He G."/>
            <person name="Johnson J."/>
            <person name="Barry K.W."/>
            <person name="Grigoriev I.V."/>
            <person name="Nagy L."/>
            <person name="Hibbett D."/>
            <person name="Henrissat B."/>
            <person name="Matheny P.B."/>
            <person name="Labbe J."/>
            <person name="Martin F."/>
        </authorList>
    </citation>
    <scope>NUCLEOTIDE SEQUENCE</scope>
    <source>
        <strain evidence="1">FP105234-sp</strain>
    </source>
</reference>
<dbReference type="Proteomes" id="UP000814033">
    <property type="component" value="Unassembled WGS sequence"/>
</dbReference>
<name>A0ACB8RCF7_9AGAM</name>
<gene>
    <name evidence="1" type="ORF">FA95DRAFT_1564997</name>
</gene>
<comment type="caution">
    <text evidence="1">The sequence shown here is derived from an EMBL/GenBank/DDBJ whole genome shotgun (WGS) entry which is preliminary data.</text>
</comment>
<accession>A0ACB8RCF7</accession>
<dbReference type="EMBL" id="MU276101">
    <property type="protein sequence ID" value="KAI0041789.1"/>
    <property type="molecule type" value="Genomic_DNA"/>
</dbReference>
<keyword evidence="1" id="KW-0378">Hydrolase</keyword>
<organism evidence="1 2">
    <name type="scientific">Auriscalpium vulgare</name>
    <dbReference type="NCBI Taxonomy" id="40419"/>
    <lineage>
        <taxon>Eukaryota</taxon>
        <taxon>Fungi</taxon>
        <taxon>Dikarya</taxon>
        <taxon>Basidiomycota</taxon>
        <taxon>Agaricomycotina</taxon>
        <taxon>Agaricomycetes</taxon>
        <taxon>Russulales</taxon>
        <taxon>Auriscalpiaceae</taxon>
        <taxon>Auriscalpium</taxon>
    </lineage>
</organism>
<reference evidence="1" key="2">
    <citation type="journal article" date="2022" name="New Phytol.">
        <title>Evolutionary transition to the ectomycorrhizal habit in the genomes of a hyperdiverse lineage of mushroom-forming fungi.</title>
        <authorList>
            <person name="Looney B."/>
            <person name="Miyauchi S."/>
            <person name="Morin E."/>
            <person name="Drula E."/>
            <person name="Courty P.E."/>
            <person name="Kohler A."/>
            <person name="Kuo A."/>
            <person name="LaButti K."/>
            <person name="Pangilinan J."/>
            <person name="Lipzen A."/>
            <person name="Riley R."/>
            <person name="Andreopoulos W."/>
            <person name="He G."/>
            <person name="Johnson J."/>
            <person name="Nolan M."/>
            <person name="Tritt A."/>
            <person name="Barry K.W."/>
            <person name="Grigoriev I.V."/>
            <person name="Nagy L.G."/>
            <person name="Hibbett D."/>
            <person name="Henrissat B."/>
            <person name="Matheny P.B."/>
            <person name="Labbe J."/>
            <person name="Martin F.M."/>
        </authorList>
    </citation>
    <scope>NUCLEOTIDE SEQUENCE</scope>
    <source>
        <strain evidence="1">FP105234-sp</strain>
    </source>
</reference>
<evidence type="ECO:0000313" key="2">
    <source>
        <dbReference type="Proteomes" id="UP000814033"/>
    </source>
</evidence>
<protein>
    <submittedName>
        <fullName evidence="1">Glycoside hydrolase family 16 protein</fullName>
    </submittedName>
</protein>
<proteinExistence type="predicted"/>
<evidence type="ECO:0000313" key="1">
    <source>
        <dbReference type="EMBL" id="KAI0041789.1"/>
    </source>
</evidence>